<dbReference type="EMBL" id="JH598405">
    <property type="status" value="NOT_ANNOTATED_CDS"/>
    <property type="molecule type" value="Genomic_DNA"/>
</dbReference>
<organism evidence="5 6">
    <name type="scientific">Hyaloperonospora arabidopsidis (strain Emoy2)</name>
    <name type="common">Downy mildew agent</name>
    <name type="synonym">Peronospora arabidopsidis</name>
    <dbReference type="NCBI Taxonomy" id="559515"/>
    <lineage>
        <taxon>Eukaryota</taxon>
        <taxon>Sar</taxon>
        <taxon>Stramenopiles</taxon>
        <taxon>Oomycota</taxon>
        <taxon>Peronosporomycetes</taxon>
        <taxon>Peronosporales</taxon>
        <taxon>Peronosporaceae</taxon>
        <taxon>Hyaloperonospora</taxon>
    </lineage>
</organism>
<evidence type="ECO:0000256" key="2">
    <source>
        <dbReference type="ARBA" id="ARBA00009520"/>
    </source>
</evidence>
<evidence type="ECO:0000313" key="5">
    <source>
        <dbReference type="EnsemblProtists" id="HpaP807496"/>
    </source>
</evidence>
<dbReference type="PANTHER" id="PTHR33657:SF8">
    <property type="entry name" value="DOMAIN PROTEIN, PUTATIVE (AFU_ORTHOLOGUE AFUA_5G00600)-RELATED"/>
    <property type="match status" value="1"/>
</dbReference>
<dbReference type="InterPro" id="IPR008701">
    <property type="entry name" value="NPP1"/>
</dbReference>
<comment type="similarity">
    <text evidence="2">Belongs to the Necrosis inducing protein (NPP1) family.</text>
</comment>
<keyword evidence="3" id="KW-0964">Secreted</keyword>
<reference evidence="5" key="2">
    <citation type="submission" date="2015-06" db="UniProtKB">
        <authorList>
            <consortium name="EnsemblProtists"/>
        </authorList>
    </citation>
    <scope>IDENTIFICATION</scope>
    <source>
        <strain evidence="5">Emoy2</strain>
    </source>
</reference>
<dbReference type="Pfam" id="PF05630">
    <property type="entry name" value="NPP1"/>
    <property type="match status" value="1"/>
</dbReference>
<proteinExistence type="inferred from homology"/>
<dbReference type="GO" id="GO:0005576">
    <property type="term" value="C:extracellular region"/>
    <property type="evidence" value="ECO:0007669"/>
    <property type="project" value="UniProtKB-SubCell"/>
</dbReference>
<dbReference type="InParanoid" id="M4BM61"/>
<dbReference type="EnsemblProtists" id="HpaT807496">
    <property type="protein sequence ID" value="HpaP807496"/>
    <property type="gene ID" value="HpaG807496"/>
</dbReference>
<name>M4BM61_HYAAE</name>
<evidence type="ECO:0000256" key="3">
    <source>
        <dbReference type="ARBA" id="ARBA00022525"/>
    </source>
</evidence>
<keyword evidence="6" id="KW-1185">Reference proteome</keyword>
<accession>M4BM61</accession>
<dbReference type="HOGENOM" id="CLU_062263_2_0_1"/>
<comment type="subcellular location">
    <subcellularLocation>
        <location evidence="1">Secreted</location>
    </subcellularLocation>
</comment>
<protein>
    <submittedName>
        <fullName evidence="5">Uncharacterized protein</fullName>
    </submittedName>
</protein>
<keyword evidence="4" id="KW-0843">Virulence</keyword>
<dbReference type="AlphaFoldDB" id="M4BM61"/>
<dbReference type="STRING" id="559515.M4BM61"/>
<sequence length="109" mass="12724">MAIMYKGYRHAFEHVIVWIDDPARGENLTILAVTPWGNGCYLQLVPPEPKYVDGDSVKLLYDKKYYVEYHYLSPTREPGEFQPLIMWEQLTDAARTALETVDWGKDRMP</sequence>
<evidence type="ECO:0000313" key="6">
    <source>
        <dbReference type="Proteomes" id="UP000011713"/>
    </source>
</evidence>
<dbReference type="Proteomes" id="UP000011713">
    <property type="component" value="Unassembled WGS sequence"/>
</dbReference>
<dbReference type="VEuPathDB" id="FungiDB:HpaG807496"/>
<evidence type="ECO:0000256" key="1">
    <source>
        <dbReference type="ARBA" id="ARBA00004613"/>
    </source>
</evidence>
<reference evidence="6" key="1">
    <citation type="journal article" date="2010" name="Science">
        <title>Signatures of adaptation to obligate biotrophy in the Hyaloperonospora arabidopsidis genome.</title>
        <authorList>
            <person name="Baxter L."/>
            <person name="Tripathy S."/>
            <person name="Ishaque N."/>
            <person name="Boot N."/>
            <person name="Cabral A."/>
            <person name="Kemen E."/>
            <person name="Thines M."/>
            <person name="Ah-Fong A."/>
            <person name="Anderson R."/>
            <person name="Badejoko W."/>
            <person name="Bittner-Eddy P."/>
            <person name="Boore J.L."/>
            <person name="Chibucos M.C."/>
            <person name="Coates M."/>
            <person name="Dehal P."/>
            <person name="Delehaunty K."/>
            <person name="Dong S."/>
            <person name="Downton P."/>
            <person name="Dumas B."/>
            <person name="Fabro G."/>
            <person name="Fronick C."/>
            <person name="Fuerstenberg S.I."/>
            <person name="Fulton L."/>
            <person name="Gaulin E."/>
            <person name="Govers F."/>
            <person name="Hughes L."/>
            <person name="Humphray S."/>
            <person name="Jiang R.H."/>
            <person name="Judelson H."/>
            <person name="Kamoun S."/>
            <person name="Kyung K."/>
            <person name="Meijer H."/>
            <person name="Minx P."/>
            <person name="Morris P."/>
            <person name="Nelson J."/>
            <person name="Phuntumart V."/>
            <person name="Qutob D."/>
            <person name="Rehmany A."/>
            <person name="Rougon-Cardoso A."/>
            <person name="Ryden P."/>
            <person name="Torto-Alalibo T."/>
            <person name="Studholme D."/>
            <person name="Wang Y."/>
            <person name="Win J."/>
            <person name="Wood J."/>
            <person name="Clifton S.W."/>
            <person name="Rogers J."/>
            <person name="Van den Ackerveken G."/>
            <person name="Jones J.D."/>
            <person name="McDowell J.M."/>
            <person name="Beynon J."/>
            <person name="Tyler B.M."/>
        </authorList>
    </citation>
    <scope>NUCLEOTIDE SEQUENCE [LARGE SCALE GENOMIC DNA]</scope>
    <source>
        <strain evidence="6">Emoy2</strain>
    </source>
</reference>
<evidence type="ECO:0000256" key="4">
    <source>
        <dbReference type="ARBA" id="ARBA00023026"/>
    </source>
</evidence>
<dbReference type="PANTHER" id="PTHR33657">
    <property type="entry name" value="DOMAIN PROTEIN, PUTATIVE (AFU_ORTHOLOGUE AFUA_5G00600)-RELATED"/>
    <property type="match status" value="1"/>
</dbReference>